<reference evidence="15" key="11">
    <citation type="journal article" date="2021" name="Food Res. Intern.">
        <title>Influence of fruit-based beverages on efficacy of Lacticaseibacillus rhamnosus GG (Lactobacillus rhamnosus GG) against DSS-induced intestinal inflammation.</title>
        <authorList>
            <person name="Sireswar S."/>
            <person name="Dey G."/>
            <person name="Biswas S."/>
        </authorList>
    </citation>
    <scope>NUCLEOTIDE SEQUENCE</scope>
</reference>
<dbReference type="OMA" id="NTIAMCR"/>
<dbReference type="GeneTree" id="ENSGT01140000282650"/>
<evidence type="ECO:0000256" key="9">
    <source>
        <dbReference type="RuleBase" id="RU361150"/>
    </source>
</evidence>
<comment type="similarity">
    <text evidence="2 9">Belongs to the intercrine beta (chemokine CC) family.</text>
</comment>
<dbReference type="SMR" id="A9ZPE0"/>
<dbReference type="Proteomes" id="UP000000437">
    <property type="component" value="Chromosome 24"/>
</dbReference>
<reference evidence="15" key="9">
    <citation type="journal article" date="2019" name="Sci. Total Environ.">
        <title>Unravelling the mechanisms of PFOS toxicity by combining morphological and transcriptomic analyses in zebrafish embryos.</title>
        <authorList>
            <person name="Martinez R."/>
            <person name="Navarro-Martin L."/>
            <person name="Luccarelli C."/>
            <person name="Codina A.E."/>
            <person name="Raldua D."/>
            <person name="Barata C."/>
            <person name="Tauler R."/>
            <person name="Pina B."/>
        </authorList>
    </citation>
    <scope>NUCLEOTIDE SEQUENCE</scope>
</reference>
<evidence type="ECO:0000256" key="4">
    <source>
        <dbReference type="ARBA" id="ARBA00022514"/>
    </source>
</evidence>
<dbReference type="InterPro" id="IPR001811">
    <property type="entry name" value="Chemokine_IL8-like_dom"/>
</dbReference>
<dbReference type="Pfam" id="PF00048">
    <property type="entry name" value="IL8"/>
    <property type="match status" value="1"/>
</dbReference>
<dbReference type="Gene3D" id="2.40.50.40">
    <property type="match status" value="1"/>
</dbReference>
<dbReference type="AGR" id="ZFIN:ZDB-GENE-091204-95"/>
<dbReference type="KEGG" id="dre:563152"/>
<keyword evidence="4 9" id="KW-0202">Cytokine</keyword>
<dbReference type="EMBL" id="CR352209">
    <property type="status" value="NOT_ANNOTATED_CDS"/>
    <property type="molecule type" value="Genomic_DNA"/>
</dbReference>
<dbReference type="ZFIN" id="ZDB-GENE-091204-95">
    <property type="gene designation" value="ccl20b"/>
</dbReference>
<dbReference type="GO" id="GO:0005615">
    <property type="term" value="C:extracellular space"/>
    <property type="evidence" value="ECO:0007669"/>
    <property type="project" value="UniProtKB-KW"/>
</dbReference>
<dbReference type="GO" id="GO:0006954">
    <property type="term" value="P:inflammatory response"/>
    <property type="evidence" value="ECO:0007669"/>
    <property type="project" value="UniProtKB-KW"/>
</dbReference>
<organism evidence="11">
    <name type="scientific">Danio rerio</name>
    <name type="common">Zebrafish</name>
    <name type="synonym">Brachydanio rerio</name>
    <dbReference type="NCBI Taxonomy" id="7955"/>
    <lineage>
        <taxon>Eukaryota</taxon>
        <taxon>Metazoa</taxon>
        <taxon>Chordata</taxon>
        <taxon>Craniata</taxon>
        <taxon>Vertebrata</taxon>
        <taxon>Euteleostomi</taxon>
        <taxon>Actinopterygii</taxon>
        <taxon>Neopterygii</taxon>
        <taxon>Teleostei</taxon>
        <taxon>Ostariophysi</taxon>
        <taxon>Cypriniformes</taxon>
        <taxon>Danionidae</taxon>
        <taxon>Danioninae</taxon>
        <taxon>Danio</taxon>
    </lineage>
</organism>
<reference evidence="15" key="2">
    <citation type="journal article" date="2006" name="J. Immunol.">
        <title>Defining the origins and evolution of the chemokine/chemokine receptor system.</title>
        <authorList>
            <person name="DeVries M.E."/>
            <person name="Kelvin A.A."/>
            <person name="Xu L."/>
            <person name="Ran L."/>
            <person name="Robinson J."/>
            <person name="Kelvin D.J."/>
        </authorList>
    </citation>
    <scope>NUCLEOTIDE SEQUENCE</scope>
</reference>
<evidence type="ECO:0000256" key="7">
    <source>
        <dbReference type="ARBA" id="ARBA00023157"/>
    </source>
</evidence>
<keyword evidence="7" id="KW-1015">Disulfide bond</keyword>
<dbReference type="GO" id="GO:0006955">
    <property type="term" value="P:immune response"/>
    <property type="evidence" value="ECO:0007669"/>
    <property type="project" value="InterPro"/>
</dbReference>
<evidence type="ECO:0000313" key="14">
    <source>
        <dbReference type="Proteomes" id="UP000000437"/>
    </source>
</evidence>
<dbReference type="InterPro" id="IPR000827">
    <property type="entry name" value="Chemokine_CC_CS"/>
</dbReference>
<gene>
    <name evidence="12 15 16" type="primary">ccl20b</name>
    <name evidence="15" type="synonym">ccl20</name>
    <name evidence="15" type="synonym">si:dkey-150o13.1</name>
</gene>
<dbReference type="AlphaFoldDB" id="A9ZPE0"/>
<dbReference type="InterPro" id="IPR036048">
    <property type="entry name" value="Interleukin_8-like_sf"/>
</dbReference>
<dbReference type="Ensembl" id="ENSDART00000139184.2">
    <property type="protein sequence ID" value="ENSDARP00000122912.1"/>
    <property type="gene ID" value="ENSDARG00000094511.3"/>
</dbReference>
<accession>A9ZPE0</accession>
<reference evidence="12 14" key="7">
    <citation type="journal article" date="2013" name="Nature">
        <title>The zebrafish reference genome sequence and its relationship to the human genome.</title>
        <authorList>
            <consortium name="Genome Reference Consortium Zebrafish"/>
            <person name="Howe K."/>
            <person name="Clark M.D."/>
            <person name="Torroja C.F."/>
            <person name="Torrance J."/>
            <person name="Berthelot C."/>
            <person name="Muffato M."/>
            <person name="Collins J.E."/>
            <person name="Humphray S."/>
            <person name="McLaren K."/>
            <person name="Matthews L."/>
            <person name="McLaren S."/>
            <person name="Sealy I."/>
            <person name="Caccamo M."/>
            <person name="Churcher C."/>
            <person name="Scott C."/>
            <person name="Barrett J.C."/>
            <person name="Koch R."/>
            <person name="Rauch G.J."/>
            <person name="White S."/>
            <person name="Chow W."/>
            <person name="Kilian B."/>
            <person name="Quintais L.T."/>
            <person name="Guerra-Assuncao J.A."/>
            <person name="Zhou Y."/>
            <person name="Gu Y."/>
            <person name="Yen J."/>
            <person name="Vogel J.H."/>
            <person name="Eyre T."/>
            <person name="Redmond S."/>
            <person name="Banerjee R."/>
            <person name="Chi J."/>
            <person name="Fu B."/>
            <person name="Langley E."/>
            <person name="Maguire S.F."/>
            <person name="Laird G.K."/>
            <person name="Lloyd D."/>
            <person name="Kenyon E."/>
            <person name="Donaldson S."/>
            <person name="Sehra H."/>
            <person name="Almeida-King J."/>
            <person name="Loveland J."/>
            <person name="Trevanion S."/>
            <person name="Jones M."/>
            <person name="Quail M."/>
            <person name="Willey D."/>
            <person name="Hunt A."/>
            <person name="Burton J."/>
            <person name="Sims S."/>
            <person name="McLay K."/>
            <person name="Plumb B."/>
            <person name="Davis J."/>
            <person name="Clee C."/>
            <person name="Oliver K."/>
            <person name="Clark R."/>
            <person name="Riddle C."/>
            <person name="Elliot D."/>
            <person name="Eliott D."/>
            <person name="Threadgold G."/>
            <person name="Harden G."/>
            <person name="Ware D."/>
            <person name="Begum S."/>
            <person name="Mortimore B."/>
            <person name="Mortimer B."/>
            <person name="Kerry G."/>
            <person name="Heath P."/>
            <person name="Phillimore B."/>
            <person name="Tracey A."/>
            <person name="Corby N."/>
            <person name="Dunn M."/>
            <person name="Johnson C."/>
            <person name="Wood J."/>
            <person name="Clark S."/>
            <person name="Pelan S."/>
            <person name="Griffiths G."/>
            <person name="Smith M."/>
            <person name="Glithero R."/>
            <person name="Howden P."/>
            <person name="Barker N."/>
            <person name="Lloyd C."/>
            <person name="Stevens C."/>
            <person name="Harley J."/>
            <person name="Holt K."/>
            <person name="Panagiotidis G."/>
            <person name="Lovell J."/>
            <person name="Beasley H."/>
            <person name="Henderson C."/>
            <person name="Gordon D."/>
            <person name="Auger K."/>
            <person name="Wright D."/>
            <person name="Collins J."/>
            <person name="Raisen C."/>
            <person name="Dyer L."/>
            <person name="Leung K."/>
            <person name="Robertson L."/>
            <person name="Ambridge K."/>
            <person name="Leongamornlert D."/>
            <person name="McGuire S."/>
            <person name="Gilderthorp R."/>
            <person name="Griffiths C."/>
            <person name="Manthravadi D."/>
            <person name="Nichol S."/>
            <person name="Barker G."/>
            <person name="Whitehead S."/>
            <person name="Kay M."/>
            <person name="Brown J."/>
            <person name="Murnane C."/>
            <person name="Gray E."/>
            <person name="Humphries M."/>
            <person name="Sycamore N."/>
            <person name="Barker D."/>
            <person name="Saunders D."/>
            <person name="Wallis J."/>
            <person name="Babbage A."/>
            <person name="Hammond S."/>
            <person name="Mashreghi-Mohammadi M."/>
            <person name="Barr L."/>
            <person name="Martin S."/>
            <person name="Wray P."/>
            <person name="Ellington A."/>
            <person name="Matthews N."/>
            <person name="Ellwood M."/>
            <person name="Woodmansey R."/>
            <person name="Clark G."/>
            <person name="Cooper J."/>
            <person name="Cooper J."/>
            <person name="Tromans A."/>
            <person name="Grafham D."/>
            <person name="Skuce C."/>
            <person name="Pandian R."/>
            <person name="Andrews R."/>
            <person name="Harrison E."/>
            <person name="Kimberley A."/>
            <person name="Garnett J."/>
            <person name="Fosker N."/>
            <person name="Hall R."/>
            <person name="Garner P."/>
            <person name="Kelly D."/>
            <person name="Bird C."/>
            <person name="Palmer S."/>
            <person name="Gehring I."/>
            <person name="Berger A."/>
            <person name="Dooley C.M."/>
            <person name="Ersan-Urun Z."/>
            <person name="Eser C."/>
            <person name="Geiger H."/>
            <person name="Geisler M."/>
            <person name="Karotki L."/>
            <person name="Kirn A."/>
            <person name="Konantz J."/>
            <person name="Konantz M."/>
            <person name="Oberlander M."/>
            <person name="Rudolph-Geiger S."/>
            <person name="Teucke M."/>
            <person name="Lanz C."/>
            <person name="Raddatz G."/>
            <person name="Osoegawa K."/>
            <person name="Zhu B."/>
            <person name="Rapp A."/>
            <person name="Widaa S."/>
            <person name="Langford C."/>
            <person name="Yang F."/>
            <person name="Schuster S.C."/>
            <person name="Carter N.P."/>
            <person name="Harrow J."/>
            <person name="Ning Z."/>
            <person name="Herrero J."/>
            <person name="Searle S.M."/>
            <person name="Enright A."/>
            <person name="Geisler R."/>
            <person name="Plasterk R.H."/>
            <person name="Lee C."/>
            <person name="Westerfield M."/>
            <person name="de Jong P.J."/>
            <person name="Zon L.I."/>
            <person name="Postlethwait J.H."/>
            <person name="Nusslein-Volhard C."/>
            <person name="Hubbard T.J."/>
            <person name="Roest Crollius H."/>
            <person name="Rogers J."/>
            <person name="Stemple D.L."/>
        </authorList>
    </citation>
    <scope>NUCLEOTIDE SEQUENCE [LARGE SCALE GENOMIC DNA]</scope>
    <source>
        <strain evidence="12">Tuebingen</strain>
    </source>
</reference>
<dbReference type="Ensembl" id="ENSDART00000185256.1">
    <property type="protein sequence ID" value="ENSDARP00000150224.1"/>
    <property type="gene ID" value="ENSDARG00000110272.1"/>
</dbReference>
<reference evidence="15" key="5">
    <citation type="journal article" date="2011" name="Dev. Comp. Immunol.">
        <title>Topographical distribution of antimicrobial genes in the zebrafish intestine.</title>
        <authorList>
            <person name="Oehlers S.H."/>
            <person name="Flores M.V."/>
            <person name="Chen T."/>
            <person name="Hall C.J."/>
            <person name="Crosier K.E."/>
            <person name="Crosier P.S."/>
        </authorList>
    </citation>
    <scope>NUCLEOTIDE SEQUENCE</scope>
</reference>
<reference evidence="15" key="10">
    <citation type="journal article" date="2020" name="Toxics">
        <title>Effects of MP Polyethylene Microparticles on Microbiome and Inflammatory Response of Larval Zebrafish.</title>
        <authorList>
            <person name="Kurchaba N."/>
            <person name="Cassone B.J."/>
            <person name="Northam C."/>
            <person name="Ardelli B.F."/>
            <person name="LeMoine C.M.R."/>
        </authorList>
    </citation>
    <scope>NUCLEOTIDE SEQUENCE</scope>
</reference>
<protein>
    <recommendedName>
        <fullName evidence="9">C-C motif chemokine</fullName>
    </recommendedName>
</protein>
<dbReference type="EMBL" id="CT476804">
    <property type="status" value="NOT_ANNOTATED_CDS"/>
    <property type="molecule type" value="Genomic_DNA"/>
</dbReference>
<evidence type="ECO:0000313" key="16">
    <source>
        <dbReference type="ZFIN" id="ZDB-GENE-091204-95"/>
    </source>
</evidence>
<dbReference type="Ensembl" id="ENSDART00000140384.3">
    <property type="protein sequence ID" value="ENSDARP00000122800.1"/>
    <property type="gene ID" value="ENSDARG00000094511.3"/>
</dbReference>
<reference evidence="15" key="1">
    <citation type="journal article" date="2006" name="Genomics">
        <title>CC chemokines in zebrafish: evidence for extensive intrachromosomal gene duplications.</title>
        <authorList>
            <person name="Peatman E."/>
            <person name="Liu Z."/>
        </authorList>
    </citation>
    <scope>NUCLEOTIDE SEQUENCE</scope>
</reference>
<evidence type="ECO:0000256" key="2">
    <source>
        <dbReference type="ARBA" id="ARBA00010868"/>
    </source>
</evidence>
<evidence type="ECO:0000256" key="6">
    <source>
        <dbReference type="ARBA" id="ARBA00022729"/>
    </source>
</evidence>
<dbReference type="SUPFAM" id="SSF54117">
    <property type="entry name" value="Interleukin 8-like chemokines"/>
    <property type="match status" value="1"/>
</dbReference>
<feature type="domain" description="Chemokine interleukin-8-like" evidence="10">
    <location>
        <begin position="23"/>
        <end position="86"/>
    </location>
</feature>
<dbReference type="RefSeq" id="NP_001107067.1">
    <property type="nucleotide sequence ID" value="NM_001113595.1"/>
</dbReference>
<evidence type="ECO:0000256" key="5">
    <source>
        <dbReference type="ARBA" id="ARBA00022525"/>
    </source>
</evidence>
<evidence type="ECO:0000313" key="13">
    <source>
        <dbReference type="Ensembl" id="ENSDARP00000150224"/>
    </source>
</evidence>
<keyword evidence="8" id="KW-0395">Inflammatory response</keyword>
<evidence type="ECO:0000313" key="15">
    <source>
        <dbReference type="RefSeq" id="NP_001107067.1"/>
    </source>
</evidence>
<keyword evidence="3 9" id="KW-0145">Chemotaxis</keyword>
<dbReference type="FunFam" id="2.40.50.40:FF:000012">
    <property type="entry name" value="C-C motif chemokine"/>
    <property type="match status" value="1"/>
</dbReference>
<dbReference type="PROSITE" id="PS00472">
    <property type="entry name" value="SMALL_CYTOKINES_CC"/>
    <property type="match status" value="1"/>
</dbReference>
<sequence length="102" mass="11609">MGNIKICTLYFIVLLSFLVETESAICCLRYVKNPRRCGFLKGYDIQIMTEGCDLPAIIFHTVTGRSICANPSQNWTQERVLCLKKKAETMKTKTMSMFTTLS</sequence>
<evidence type="ECO:0000256" key="3">
    <source>
        <dbReference type="ARBA" id="ARBA00022500"/>
    </source>
</evidence>
<evidence type="ECO:0000256" key="8">
    <source>
        <dbReference type="ARBA" id="ARBA00023198"/>
    </source>
</evidence>
<evidence type="ECO:0000256" key="1">
    <source>
        <dbReference type="ARBA" id="ARBA00004613"/>
    </source>
</evidence>
<dbReference type="OrthoDB" id="8870994at2759"/>
<reference evidence="15" key="14">
    <citation type="submission" date="2025-04" db="UniProtKB">
        <authorList>
            <consortium name="RefSeq"/>
        </authorList>
    </citation>
    <scope>IDENTIFICATION</scope>
</reference>
<evidence type="ECO:0000313" key="11">
    <source>
        <dbReference type="EMBL" id="BAF98248.1"/>
    </source>
</evidence>
<reference evidence="11 15" key="3">
    <citation type="journal article" date="2008" name="BMC Genomics">
        <title>Extensive expansion and diversification of the chemokine gene family in zebrafish: identification of a novel chemokine subfamily CX.</title>
        <authorList>
            <person name="Nomiyama H."/>
            <person name="Hieshima K."/>
            <person name="Osada N."/>
            <person name="Kato-Unoki Y."/>
            <person name="Otsuka-Ono K."/>
            <person name="Takegawa S."/>
            <person name="Izawa T."/>
            <person name="Yoshizawa A."/>
            <person name="Kikuchi Y."/>
            <person name="Tanase S."/>
            <person name="Miura R."/>
            <person name="Kusuda J."/>
            <person name="Nakao M."/>
            <person name="Yoshie O."/>
        </authorList>
    </citation>
    <scope>NUCLEOTIDE SEQUENCE</scope>
</reference>
<dbReference type="SMART" id="SM00199">
    <property type="entry name" value="SCY"/>
    <property type="match status" value="1"/>
</dbReference>
<dbReference type="STRING" id="7955.ENSDARP00000122912"/>
<dbReference type="GO" id="GO:0008009">
    <property type="term" value="F:chemokine activity"/>
    <property type="evidence" value="ECO:0007669"/>
    <property type="project" value="InterPro"/>
</dbReference>
<dbReference type="GeneID" id="563152"/>
<reference evidence="15" key="4">
    <citation type="journal article" date="2010" name="Dev. Comp. Immunol.">
        <title>Expression of zebrafish cxcl8 (interleukin-8) and its receptors during development and in response to immune stimulation.</title>
        <authorList>
            <person name="Oehlers S.H."/>
            <person name="Flores M.V."/>
            <person name="Hall C.J."/>
            <person name="O'Toole R."/>
            <person name="Swift S."/>
            <person name="Crosier K.E."/>
            <person name="Crosier P.S."/>
        </authorList>
    </citation>
    <scope>NUCLEOTIDE SEQUENCE</scope>
</reference>
<dbReference type="EMBL" id="AB331755">
    <property type="protein sequence ID" value="BAF98248.1"/>
    <property type="molecule type" value="mRNA"/>
</dbReference>
<reference evidence="12" key="6">
    <citation type="submission" date="2012-02" db="UniProtKB">
        <authorList>
            <consortium name="Ensembl"/>
        </authorList>
    </citation>
    <scope>IDENTIFICATION</scope>
    <source>
        <strain evidence="12">Tuebingen</strain>
    </source>
</reference>
<evidence type="ECO:0000259" key="10">
    <source>
        <dbReference type="SMART" id="SM00199"/>
    </source>
</evidence>
<proteinExistence type="evidence at transcript level"/>
<comment type="subcellular location">
    <subcellularLocation>
        <location evidence="1 9">Secreted</location>
    </subcellularLocation>
</comment>
<keyword evidence="14" id="KW-1185">Reference proteome</keyword>
<dbReference type="HOGENOM" id="CLU_141716_3_3_1"/>
<accession>A0A8N1TQG0</accession>
<dbReference type="InterPro" id="IPR039809">
    <property type="entry name" value="Chemokine_b/g/d"/>
</dbReference>
<keyword evidence="6 9" id="KW-0732">Signal</keyword>
<dbReference type="PANTHER" id="PTHR12015">
    <property type="entry name" value="SMALL INDUCIBLE CYTOKINE A"/>
    <property type="match status" value="1"/>
</dbReference>
<name>A9ZPE0_DANRE</name>
<keyword evidence="5 9" id="KW-0964">Secreted</keyword>
<dbReference type="PaxDb" id="7955-ENSDARP00000122912"/>
<feature type="signal peptide" evidence="9">
    <location>
        <begin position="1"/>
        <end position="23"/>
    </location>
</feature>
<dbReference type="eggNOG" id="ENOG502S776">
    <property type="taxonomic scope" value="Eukaryota"/>
</dbReference>
<dbReference type="CTD" id="563152"/>
<evidence type="ECO:0000313" key="12">
    <source>
        <dbReference type="Ensembl" id="ENSDARP00000122800"/>
    </source>
</evidence>
<dbReference type="PANTHER" id="PTHR12015:SF190">
    <property type="entry name" value="C-C MOTIF CHEMOKINE"/>
    <property type="match status" value="1"/>
</dbReference>
<reference evidence="15" key="12">
    <citation type="journal article" date="2022" name="Appl. Microbiol. Biotechnol.">
        <title>Dietary supplementation with microalgae enhances the zebrafish growth performance by modulating immune status and gut microbiota.</title>
        <authorList>
            <person name="Ma K."/>
            <person name="Chen S."/>
            <person name="Wu Y."/>
            <person name="Ma Y."/>
            <person name="Qiao H."/>
            <person name="Fan J."/>
            <person name="Wu H."/>
        </authorList>
    </citation>
    <scope>NUCLEOTIDE SEQUENCE</scope>
</reference>
<feature type="chain" id="PRO_5035036068" description="C-C motif chemokine" evidence="9 15">
    <location>
        <begin position="24"/>
        <end position="102"/>
    </location>
</feature>
<reference evidence="15" key="13">
    <citation type="journal article" date="2022" name="STAR Protoc">
        <title>Protocol for inducing inflammation and acute myelin degeneration in larval zebrafish.</title>
        <authorList>
            <person name="Jaronen M."/>
            <person name="Wheeler M.A."/>
            <person name="Quintana F.J."/>
        </authorList>
    </citation>
    <scope>NUCLEOTIDE SEQUENCE</scope>
</reference>
<reference evidence="13" key="8">
    <citation type="submission" date="2018-04" db="UniProtKB">
        <authorList>
            <consortium name="Ensembl"/>
        </authorList>
    </citation>
    <scope>IDENTIFICATION</scope>
    <source>
        <strain evidence="13">Tuebingen</strain>
    </source>
</reference>
<dbReference type="Bgee" id="ENSDARG00000094511">
    <property type="expression patterns" value="Expressed in pharyngeal gill and 13 other cell types or tissues"/>
</dbReference>